<comment type="pathway">
    <text evidence="2 12">Metabolic intermediate biosynthesis; acetyl-CoA biosynthesis; acetyl-CoA from acetate: step 2/2.</text>
</comment>
<dbReference type="GO" id="GO:0006085">
    <property type="term" value="P:acetyl-CoA biosynthetic process"/>
    <property type="evidence" value="ECO:0007669"/>
    <property type="project" value="UniProtKB-UniPathway"/>
</dbReference>
<dbReference type="Gene3D" id="3.40.1390.20">
    <property type="entry name" value="HprK N-terminal domain-like"/>
    <property type="match status" value="1"/>
</dbReference>
<dbReference type="Pfam" id="PF01515">
    <property type="entry name" value="PTA_PTB"/>
    <property type="match status" value="1"/>
</dbReference>
<dbReference type="UniPathway" id="UPA00340">
    <property type="reaction ID" value="UER00459"/>
</dbReference>
<reference evidence="15 16" key="1">
    <citation type="journal article" date="2013" name="Environ. Microbiol.">
        <title>The nutrient supplying capabilities of Uzinura, an endosymbiont of armoured scale insects.</title>
        <authorList>
            <person name="Sabree Z.L."/>
            <person name="Huang C.Y."/>
            <person name="Okusu A."/>
            <person name="Moran N.A."/>
            <person name="Normark B.B."/>
        </authorList>
    </citation>
    <scope>NUCLEOTIDE SEQUENCE [LARGE SCALE GENOMIC DNA]</scope>
    <source>
        <strain evidence="15 16">ASNER</strain>
    </source>
</reference>
<dbReference type="Gene3D" id="3.40.50.10950">
    <property type="match status" value="1"/>
</dbReference>
<dbReference type="GO" id="GO:0008959">
    <property type="term" value="F:phosphate acetyltransferase activity"/>
    <property type="evidence" value="ECO:0007669"/>
    <property type="project" value="UniProtKB-EC"/>
</dbReference>
<dbReference type="PATRIC" id="fig|1133592.3.peg.210"/>
<dbReference type="Pfam" id="PF07085">
    <property type="entry name" value="DRTGG"/>
    <property type="match status" value="1"/>
</dbReference>
<dbReference type="EC" id="2.3.1.8" evidence="6 12"/>
<dbReference type="NCBIfam" id="NF007233">
    <property type="entry name" value="PRK09653.1"/>
    <property type="match status" value="1"/>
</dbReference>
<evidence type="ECO:0000256" key="6">
    <source>
        <dbReference type="ARBA" id="ARBA00012707"/>
    </source>
</evidence>
<dbReference type="InterPro" id="IPR016475">
    <property type="entry name" value="P-Actrans_bac"/>
</dbReference>
<dbReference type="HOGENOM" id="CLU_019723_3_0_10"/>
<dbReference type="PANTHER" id="PTHR43356">
    <property type="entry name" value="PHOSPHATE ACETYLTRANSFERASE"/>
    <property type="match status" value="1"/>
</dbReference>
<comment type="subcellular location">
    <subcellularLocation>
        <location evidence="1 12">Cytoplasm</location>
    </subcellularLocation>
</comment>
<protein>
    <recommendedName>
        <fullName evidence="7 12">Phosphate acetyltransferase</fullName>
        <ecNumber evidence="6 12">2.3.1.8</ecNumber>
    </recommendedName>
    <alternativeName>
        <fullName evidence="11 12">Phosphotransacetylase</fullName>
    </alternativeName>
</protein>
<dbReference type="Gene3D" id="3.40.50.300">
    <property type="entry name" value="P-loop containing nucleotide triphosphate hydrolases"/>
    <property type="match status" value="1"/>
</dbReference>
<dbReference type="SUPFAM" id="SSF75138">
    <property type="entry name" value="HprK N-terminal domain-like"/>
    <property type="match status" value="1"/>
</dbReference>
<evidence type="ECO:0000259" key="13">
    <source>
        <dbReference type="Pfam" id="PF01515"/>
    </source>
</evidence>
<comment type="subunit">
    <text evidence="5">Homohexamer.</text>
</comment>
<dbReference type="PIRSF" id="PIRSF006107">
    <property type="entry name" value="PhpActrans_proteobac"/>
    <property type="match status" value="1"/>
</dbReference>
<dbReference type="KEGG" id="udi:ASNER_227"/>
<gene>
    <name evidence="15" type="primary">pta</name>
    <name evidence="15" type="ORF">ASNER_227</name>
</gene>
<dbReference type="AlphaFoldDB" id="L7VKG0"/>
<evidence type="ECO:0000256" key="10">
    <source>
        <dbReference type="ARBA" id="ARBA00023315"/>
    </source>
</evidence>
<dbReference type="Proteomes" id="UP000011174">
    <property type="component" value="Chromosome"/>
</dbReference>
<dbReference type="InterPro" id="IPR010766">
    <property type="entry name" value="DRTGG"/>
</dbReference>
<feature type="domain" description="Phosphate acetyl/butaryl transferase" evidence="13">
    <location>
        <begin position="368"/>
        <end position="685"/>
    </location>
</feature>
<dbReference type="NCBIfam" id="TIGR00651">
    <property type="entry name" value="pta"/>
    <property type="match status" value="1"/>
</dbReference>
<dbReference type="Pfam" id="PF13500">
    <property type="entry name" value="AAA_26"/>
    <property type="match status" value="1"/>
</dbReference>
<dbReference type="InterPro" id="IPR042113">
    <property type="entry name" value="P_AcTrfase_dom1"/>
</dbReference>
<evidence type="ECO:0000256" key="8">
    <source>
        <dbReference type="ARBA" id="ARBA00022490"/>
    </source>
</evidence>
<comment type="catalytic activity">
    <reaction evidence="12">
        <text>acetyl-CoA + phosphate = acetyl phosphate + CoA</text>
        <dbReference type="Rhea" id="RHEA:19521"/>
        <dbReference type="ChEBI" id="CHEBI:22191"/>
        <dbReference type="ChEBI" id="CHEBI:43474"/>
        <dbReference type="ChEBI" id="CHEBI:57287"/>
        <dbReference type="ChEBI" id="CHEBI:57288"/>
        <dbReference type="EC" id="2.3.1.8"/>
    </reaction>
</comment>
<evidence type="ECO:0000256" key="12">
    <source>
        <dbReference type="PIRNR" id="PIRNR006107"/>
    </source>
</evidence>
<dbReference type="PANTHER" id="PTHR43356:SF3">
    <property type="entry name" value="PHOSPHATE ACETYLTRANSFERASE"/>
    <property type="match status" value="1"/>
</dbReference>
<dbReference type="GO" id="GO:0005737">
    <property type="term" value="C:cytoplasm"/>
    <property type="evidence" value="ECO:0007669"/>
    <property type="project" value="UniProtKB-SubCell"/>
</dbReference>
<dbReference type="SUPFAM" id="SSF53659">
    <property type="entry name" value="Isocitrate/Isopropylmalate dehydrogenase-like"/>
    <property type="match status" value="1"/>
</dbReference>
<evidence type="ECO:0000256" key="5">
    <source>
        <dbReference type="ARBA" id="ARBA00011643"/>
    </source>
</evidence>
<evidence type="ECO:0000256" key="1">
    <source>
        <dbReference type="ARBA" id="ARBA00004496"/>
    </source>
</evidence>
<keyword evidence="10 12" id="KW-0012">Acyltransferase</keyword>
<evidence type="ECO:0000259" key="14">
    <source>
        <dbReference type="Pfam" id="PF07085"/>
    </source>
</evidence>
<evidence type="ECO:0000256" key="2">
    <source>
        <dbReference type="ARBA" id="ARBA00004989"/>
    </source>
</evidence>
<proteinExistence type="inferred from homology"/>
<dbReference type="InterPro" id="IPR028979">
    <property type="entry name" value="Ser_kin/Pase_Hpr-like_N_sf"/>
</dbReference>
<dbReference type="InterPro" id="IPR042112">
    <property type="entry name" value="P_AcTrfase_dom2"/>
</dbReference>
<dbReference type="InterPro" id="IPR002505">
    <property type="entry name" value="PTA_PTB"/>
</dbReference>
<keyword evidence="16" id="KW-1185">Reference proteome</keyword>
<evidence type="ECO:0000256" key="9">
    <source>
        <dbReference type="ARBA" id="ARBA00022679"/>
    </source>
</evidence>
<evidence type="ECO:0000313" key="16">
    <source>
        <dbReference type="Proteomes" id="UP000011174"/>
    </source>
</evidence>
<evidence type="ECO:0000256" key="4">
    <source>
        <dbReference type="ARBA" id="ARBA00009786"/>
    </source>
</evidence>
<evidence type="ECO:0000313" key="15">
    <source>
        <dbReference type="EMBL" id="AGC66981.1"/>
    </source>
</evidence>
<comment type="domain">
    <text evidence="12">The N-terminal region seems to be important for proper quaternary structure. The C-terminal region contains the substrate-binding site.</text>
</comment>
<dbReference type="SUPFAM" id="SSF52540">
    <property type="entry name" value="P-loop containing nucleoside triphosphate hydrolases"/>
    <property type="match status" value="1"/>
</dbReference>
<dbReference type="InterPro" id="IPR050500">
    <property type="entry name" value="Phos_Acetyltrans/Butyryltrans"/>
</dbReference>
<keyword evidence="8 12" id="KW-0963">Cytoplasm</keyword>
<name>L7VKG0_9FLAO</name>
<dbReference type="EMBL" id="CP003263">
    <property type="protein sequence ID" value="AGC66981.1"/>
    <property type="molecule type" value="Genomic_DNA"/>
</dbReference>
<organism evidence="15 16">
    <name type="scientific">Candidatus Uzinura diaspidicola str. ASNER</name>
    <dbReference type="NCBI Taxonomy" id="1133592"/>
    <lineage>
        <taxon>Bacteria</taxon>
        <taxon>Pseudomonadati</taxon>
        <taxon>Bacteroidota</taxon>
        <taxon>Flavobacteriia</taxon>
        <taxon>Flavobacteriales</taxon>
        <taxon>Candidatus Uzinura</taxon>
    </lineage>
</organism>
<sequence length="692" mass="78358">MIKNSVFIFSTDLYSGKSLATFGIMQMIMKKKHCLAIFRPIIEESCYSVKDDHIYAVISHFQLKIFYEETFCFSRKEAIFLYKYGGNHRIYDHIFKKHKELEGSFDFVLVEGQDYYNDNRDIELNTEVAKHLQLPIILVMNGANKNIKTVYDHIRRQHVNFIILVINKTLIPFQLLQSYLTRYLPPEVVVFTVPPDDILDKPTIIEIQKEFDAKLIIGSKYDLNKISITYIISSFLYCNQSFPLSILNEDLLIITQGDRIDLILATLIANISSKYGHISALILTGSILPEETFLNIMKSVPNFIPILAGYCDTLETSQRVASIRTHCCSQNMVKLQHSINLFEEYVENPLLFEKITLKKYKYITPQIFHYNIVKQSKIAQKHIVLPEGNDERILLAASFFSKEGLGKITILGNPKKIMAKVNSLGISWEEERITILDPVSSNFYEDFYSTLYHLRKEKGLKLTEAKNLMLDISYFGTMMVYKGLADGMVSGAENTTASTIRPALQFIRTRTDINTVSSIFFMLLKDRVLVYGDCAIVPDPTAEQLADITIVSAKTAEDFGFEPKVALLSYSSGHSGSGKQVEKVRIATEIVKNRAPKLLVEGPIQYDAAVDPKVGKKKLPNSHVAGSANVFIFPELNTGNNTYKAVQRETKSLAIGPVIQGLNRPINDLSRGASVEDIYHTLLITSIQSIRN</sequence>
<accession>L7VKG0</accession>
<comment type="similarity">
    <text evidence="3 12">In the C-terminal section; belongs to the phosphate acetyltransferase and butyryltransferase family.</text>
</comment>
<dbReference type="InterPro" id="IPR004614">
    <property type="entry name" value="P_AcTrfase"/>
</dbReference>
<evidence type="ECO:0000256" key="11">
    <source>
        <dbReference type="ARBA" id="ARBA00031108"/>
    </source>
</evidence>
<keyword evidence="9 12" id="KW-0808">Transferase</keyword>
<comment type="function">
    <text evidence="12">Involved in acetate metabolism.</text>
</comment>
<dbReference type="NCBIfam" id="NF004167">
    <property type="entry name" value="PRK05632.1"/>
    <property type="match status" value="1"/>
</dbReference>
<dbReference type="InterPro" id="IPR027417">
    <property type="entry name" value="P-loop_NTPase"/>
</dbReference>
<dbReference type="STRING" id="1133592.ASNER_227"/>
<dbReference type="Gene3D" id="3.40.50.10750">
    <property type="entry name" value="Isocitrate/Isopropylmalate dehydrogenase-like"/>
    <property type="match status" value="1"/>
</dbReference>
<evidence type="ECO:0000256" key="3">
    <source>
        <dbReference type="ARBA" id="ARBA00008756"/>
    </source>
</evidence>
<feature type="domain" description="DRTGG" evidence="14">
    <location>
        <begin position="206"/>
        <end position="321"/>
    </location>
</feature>
<evidence type="ECO:0000256" key="7">
    <source>
        <dbReference type="ARBA" id="ARBA00021528"/>
    </source>
</evidence>
<dbReference type="FunFam" id="3.40.50.10750:FF:000001">
    <property type="entry name" value="Phosphate acetyltransferase"/>
    <property type="match status" value="1"/>
</dbReference>
<comment type="similarity">
    <text evidence="4 12">In the N-terminal section; belongs to the CobB/CobQ family.</text>
</comment>